<keyword evidence="3" id="KW-0012">Acyltransferase</keyword>
<accession>A0ABR9R0Y4</accession>
<reference evidence="3 4" key="1">
    <citation type="submission" date="2020-10" db="EMBL/GenBank/DDBJ databases">
        <title>ChiBAC.</title>
        <authorList>
            <person name="Zenner C."/>
            <person name="Hitch T.C.A."/>
            <person name="Clavel T."/>
        </authorList>
    </citation>
    <scope>NUCLEOTIDE SEQUENCE [LARGE SCALE GENOMIC DNA]</scope>
    <source>
        <strain evidence="3 4">DSM 109015</strain>
    </source>
</reference>
<sequence length="372" mass="42033">MAETQNAPAEIKKPARRVYVDAMKGLGIILVVWGHFEEYYRGNSPIFNGSFECMYLFHMALFCLCSGLVAKFNVFKLIFQQVWLYLLCQGGLLLFRQYVLTEDLTAAGDTLQLLVTPWRHMWYLYALIFWELTVPLLALLRDKLWIPGRILGLAAAVALGLWAGGMEWKYSLNRVFCFFPFFAAGVLFRQEIDCWFRAAMRFIPLRLLSGAAFLGVYGYWMHLILEAPEPVYEGARIFNDVAYNDGYTMEDRAWFYLIGILTSLVLIAFLGNVRTLASLGKRTLPVYIMHMPVYAFLVELGTYAIAGEKEVAAVAGWVFLAAGGTICLFASAPIAGLFNLVANIWYKLLPAGVLAIWRAIRSRLDGQKNLTA</sequence>
<feature type="transmembrane region" description="Helical" evidence="1">
    <location>
        <begin position="120"/>
        <end position="139"/>
    </location>
</feature>
<keyword evidence="4" id="KW-1185">Reference proteome</keyword>
<dbReference type="InterPro" id="IPR002656">
    <property type="entry name" value="Acyl_transf_3_dom"/>
</dbReference>
<organism evidence="3 4">
    <name type="scientific">Gemmiger gallinarum</name>
    <dbReference type="NCBI Taxonomy" id="2779354"/>
    <lineage>
        <taxon>Bacteria</taxon>
        <taxon>Bacillati</taxon>
        <taxon>Bacillota</taxon>
        <taxon>Clostridia</taxon>
        <taxon>Eubacteriales</taxon>
        <taxon>Gemmiger</taxon>
    </lineage>
</organism>
<feature type="transmembrane region" description="Helical" evidence="1">
    <location>
        <begin position="82"/>
        <end position="100"/>
    </location>
</feature>
<evidence type="ECO:0000259" key="2">
    <source>
        <dbReference type="Pfam" id="PF01757"/>
    </source>
</evidence>
<evidence type="ECO:0000313" key="4">
    <source>
        <dbReference type="Proteomes" id="UP000768567"/>
    </source>
</evidence>
<protein>
    <submittedName>
        <fullName evidence="3">Acyltransferase family protein</fullName>
    </submittedName>
</protein>
<dbReference type="InterPro" id="IPR052734">
    <property type="entry name" value="Nod_factor_acetyltransferase"/>
</dbReference>
<name>A0ABR9R0Y4_9FIRM</name>
<dbReference type="GO" id="GO:0016746">
    <property type="term" value="F:acyltransferase activity"/>
    <property type="evidence" value="ECO:0007669"/>
    <property type="project" value="UniProtKB-KW"/>
</dbReference>
<dbReference type="PANTHER" id="PTHR37312:SF1">
    <property type="entry name" value="MEMBRANE-BOUND ACYLTRANSFERASE YKRP-RELATED"/>
    <property type="match status" value="1"/>
</dbReference>
<feature type="transmembrane region" description="Helical" evidence="1">
    <location>
        <begin position="171"/>
        <end position="188"/>
    </location>
</feature>
<dbReference type="Proteomes" id="UP000768567">
    <property type="component" value="Unassembled WGS sequence"/>
</dbReference>
<evidence type="ECO:0000256" key="1">
    <source>
        <dbReference type="SAM" id="Phobius"/>
    </source>
</evidence>
<dbReference type="Pfam" id="PF01757">
    <property type="entry name" value="Acyl_transf_3"/>
    <property type="match status" value="1"/>
</dbReference>
<dbReference type="RefSeq" id="WP_193500088.1">
    <property type="nucleotide sequence ID" value="NZ_JADCKC010000001.1"/>
</dbReference>
<dbReference type="EMBL" id="JADCKC010000001">
    <property type="protein sequence ID" value="MBE5036806.1"/>
    <property type="molecule type" value="Genomic_DNA"/>
</dbReference>
<keyword evidence="1" id="KW-0472">Membrane</keyword>
<feature type="transmembrane region" description="Helical" evidence="1">
    <location>
        <begin position="56"/>
        <end position="75"/>
    </location>
</feature>
<feature type="transmembrane region" description="Helical" evidence="1">
    <location>
        <begin position="146"/>
        <end position="165"/>
    </location>
</feature>
<dbReference type="PANTHER" id="PTHR37312">
    <property type="entry name" value="MEMBRANE-BOUND ACYLTRANSFERASE YKRP-RELATED"/>
    <property type="match status" value="1"/>
</dbReference>
<keyword evidence="1" id="KW-1133">Transmembrane helix</keyword>
<feature type="transmembrane region" description="Helical" evidence="1">
    <location>
        <begin position="253"/>
        <end position="272"/>
    </location>
</feature>
<feature type="transmembrane region" description="Helical" evidence="1">
    <location>
        <begin position="200"/>
        <end position="220"/>
    </location>
</feature>
<feature type="transmembrane region" description="Helical" evidence="1">
    <location>
        <begin position="311"/>
        <end position="332"/>
    </location>
</feature>
<feature type="domain" description="Acyltransferase 3" evidence="2">
    <location>
        <begin position="18"/>
        <end position="330"/>
    </location>
</feature>
<proteinExistence type="predicted"/>
<feature type="transmembrane region" description="Helical" evidence="1">
    <location>
        <begin position="18"/>
        <end position="36"/>
    </location>
</feature>
<keyword evidence="3" id="KW-0808">Transferase</keyword>
<evidence type="ECO:0000313" key="3">
    <source>
        <dbReference type="EMBL" id="MBE5036806.1"/>
    </source>
</evidence>
<feature type="transmembrane region" description="Helical" evidence="1">
    <location>
        <begin position="284"/>
        <end position="305"/>
    </location>
</feature>
<gene>
    <name evidence="3" type="ORF">INF35_03280</name>
</gene>
<comment type="caution">
    <text evidence="3">The sequence shown here is derived from an EMBL/GenBank/DDBJ whole genome shotgun (WGS) entry which is preliminary data.</text>
</comment>
<keyword evidence="1" id="KW-0812">Transmembrane</keyword>